<dbReference type="AlphaFoldDB" id="A0A421AWG6"/>
<gene>
    <name evidence="1" type="ORF">CLV68_6173</name>
</gene>
<evidence type="ECO:0000313" key="2">
    <source>
        <dbReference type="Proteomes" id="UP000282454"/>
    </source>
</evidence>
<name>A0A421AWG6_9PSEU</name>
<reference evidence="1 2" key="1">
    <citation type="submission" date="2018-10" db="EMBL/GenBank/DDBJ databases">
        <title>Genomic Encyclopedia of Archaeal and Bacterial Type Strains, Phase II (KMG-II): from individual species to whole genera.</title>
        <authorList>
            <person name="Goeker M."/>
        </authorList>
    </citation>
    <scope>NUCLEOTIDE SEQUENCE [LARGE SCALE GENOMIC DNA]</scope>
    <source>
        <strain evidence="1 2">DSM 45657</strain>
    </source>
</reference>
<dbReference type="EMBL" id="RCDD01000008">
    <property type="protein sequence ID" value="RLK54170.1"/>
    <property type="molecule type" value="Genomic_DNA"/>
</dbReference>
<protein>
    <submittedName>
        <fullName evidence="1">Uncharacterized protein</fullName>
    </submittedName>
</protein>
<accession>A0A421AWG6</accession>
<keyword evidence="2" id="KW-1185">Reference proteome</keyword>
<evidence type="ECO:0000313" key="1">
    <source>
        <dbReference type="EMBL" id="RLK54170.1"/>
    </source>
</evidence>
<sequence>MTVDQFLFGWRPGQGYDLVSASVREARTWVDRLRPHVRLYGFEHIPPPADALSYLVFPDHTAAVVRRFNNGPTVGLGATHALVGQQSDLTPETALGLANWAGWLQTDPLIPATLPDAVVPPTQEAIRRVQPRLDALTRTPPITIVGCPEEDKIPLLWCLRPRSFTTHHHTRAAGADVVFLPEG</sequence>
<proteinExistence type="predicted"/>
<organism evidence="1 2">
    <name type="scientific">Actinokineospora cianjurensis</name>
    <dbReference type="NCBI Taxonomy" id="585224"/>
    <lineage>
        <taxon>Bacteria</taxon>
        <taxon>Bacillati</taxon>
        <taxon>Actinomycetota</taxon>
        <taxon>Actinomycetes</taxon>
        <taxon>Pseudonocardiales</taxon>
        <taxon>Pseudonocardiaceae</taxon>
        <taxon>Actinokineospora</taxon>
    </lineage>
</organism>
<dbReference type="Proteomes" id="UP000282454">
    <property type="component" value="Unassembled WGS sequence"/>
</dbReference>
<comment type="caution">
    <text evidence="1">The sequence shown here is derived from an EMBL/GenBank/DDBJ whole genome shotgun (WGS) entry which is preliminary data.</text>
</comment>